<dbReference type="EMBL" id="CAXITT010000037">
    <property type="protein sequence ID" value="CAL1528722.1"/>
    <property type="molecule type" value="Genomic_DNA"/>
</dbReference>
<comment type="caution">
    <text evidence="8">The sequence shown here is derived from an EMBL/GenBank/DDBJ whole genome shotgun (WGS) entry which is preliminary data.</text>
</comment>
<feature type="non-terminal residue" evidence="8">
    <location>
        <position position="205"/>
    </location>
</feature>
<dbReference type="GO" id="GO:0036464">
    <property type="term" value="C:cytoplasmic ribonucleoprotein granule"/>
    <property type="evidence" value="ECO:0007669"/>
    <property type="project" value="UniProtKB-SubCell"/>
</dbReference>
<dbReference type="GO" id="GO:0043022">
    <property type="term" value="F:ribosome binding"/>
    <property type="evidence" value="ECO:0007669"/>
    <property type="project" value="TreeGrafter"/>
</dbReference>
<keyword evidence="6" id="KW-0539">Nucleus</keyword>
<evidence type="ECO:0000256" key="1">
    <source>
        <dbReference type="ARBA" id="ARBA00004123"/>
    </source>
</evidence>
<keyword evidence="5" id="KW-0694">RNA-binding</keyword>
<dbReference type="GO" id="GO:0045087">
    <property type="term" value="P:innate immune response"/>
    <property type="evidence" value="ECO:0007669"/>
    <property type="project" value="TreeGrafter"/>
</dbReference>
<evidence type="ECO:0000256" key="6">
    <source>
        <dbReference type="ARBA" id="ARBA00023242"/>
    </source>
</evidence>
<proteinExistence type="inferred from homology"/>
<dbReference type="Pfam" id="PF15135">
    <property type="entry name" value="UPF0515"/>
    <property type="match status" value="1"/>
</dbReference>
<reference evidence="8 9" key="1">
    <citation type="submission" date="2024-04" db="EMBL/GenBank/DDBJ databases">
        <authorList>
            <consortium name="Genoscope - CEA"/>
            <person name="William W."/>
        </authorList>
    </citation>
    <scope>NUCLEOTIDE SEQUENCE [LARGE SCALE GENOMIC DNA]</scope>
</reference>
<keyword evidence="9" id="KW-1185">Reference proteome</keyword>
<feature type="signal peptide" evidence="7">
    <location>
        <begin position="1"/>
        <end position="18"/>
    </location>
</feature>
<evidence type="ECO:0000256" key="2">
    <source>
        <dbReference type="ARBA" id="ARBA00004331"/>
    </source>
</evidence>
<accession>A0AAV2H5R3</accession>
<organism evidence="8 9">
    <name type="scientific">Lymnaea stagnalis</name>
    <name type="common">Great pond snail</name>
    <name type="synonym">Helix stagnalis</name>
    <dbReference type="NCBI Taxonomy" id="6523"/>
    <lineage>
        <taxon>Eukaryota</taxon>
        <taxon>Metazoa</taxon>
        <taxon>Spiralia</taxon>
        <taxon>Lophotrochozoa</taxon>
        <taxon>Mollusca</taxon>
        <taxon>Gastropoda</taxon>
        <taxon>Heterobranchia</taxon>
        <taxon>Euthyneura</taxon>
        <taxon>Panpulmonata</taxon>
        <taxon>Hygrophila</taxon>
        <taxon>Lymnaeoidea</taxon>
        <taxon>Lymnaeidae</taxon>
        <taxon>Lymnaea</taxon>
    </lineage>
</organism>
<gene>
    <name evidence="8" type="ORF">GSLYS_00002892001</name>
</gene>
<keyword evidence="4" id="KW-0963">Cytoplasm</keyword>
<evidence type="ECO:0000313" key="9">
    <source>
        <dbReference type="Proteomes" id="UP001497497"/>
    </source>
</evidence>
<feature type="chain" id="PRO_5043617996" evidence="7">
    <location>
        <begin position="19"/>
        <end position="205"/>
    </location>
</feature>
<comment type="similarity">
    <text evidence="3">Belongs to the SHFL family.</text>
</comment>
<evidence type="ECO:0000256" key="5">
    <source>
        <dbReference type="ARBA" id="ARBA00022884"/>
    </source>
</evidence>
<dbReference type="GO" id="GO:0075523">
    <property type="term" value="P:viral translational frameshifting"/>
    <property type="evidence" value="ECO:0007669"/>
    <property type="project" value="TreeGrafter"/>
</dbReference>
<dbReference type="InterPro" id="IPR026795">
    <property type="entry name" value="SHFL"/>
</dbReference>
<comment type="subcellular location">
    <subcellularLocation>
        <location evidence="2">Cytoplasm</location>
        <location evidence="2">Cytoplasmic ribonucleoprotein granule</location>
    </subcellularLocation>
    <subcellularLocation>
        <location evidence="1">Nucleus</location>
    </subcellularLocation>
</comment>
<keyword evidence="7" id="KW-0732">Signal</keyword>
<evidence type="ECO:0000256" key="7">
    <source>
        <dbReference type="SAM" id="SignalP"/>
    </source>
</evidence>
<dbReference type="AlphaFoldDB" id="A0AAV2H5R3"/>
<sequence length="205" mass="24124">RKYFWSLFTLCSSLGVRTQQGSRKTVSRLTRKETELTFVLLTIVNMDPEEREIRLQAREVCELFKGRFKEEEMMMVIKEIGGKLPAVDFILKEDPEVVSQFLKKSKSYVTAMQEDSKKLSSHLDEWITIESGKRQFACEGCVRFWWKRVPIRKEVSRCRKCQVKYDAVPRENEWGLGAFYCLTENCGKEFLEYAVMNMSESMCFD</sequence>
<feature type="non-terminal residue" evidence="8">
    <location>
        <position position="1"/>
    </location>
</feature>
<dbReference type="PANTHER" id="PTHR16135:SF2">
    <property type="entry name" value="SHIFTLESS ANTIVIRAL INHIBITOR OF RIBOSOMAL FRAMESHIFTING PROTEIN"/>
    <property type="match status" value="1"/>
</dbReference>
<evidence type="ECO:0000313" key="8">
    <source>
        <dbReference type="EMBL" id="CAL1528722.1"/>
    </source>
</evidence>
<protein>
    <submittedName>
        <fullName evidence="8">Uncharacterized protein</fullName>
    </submittedName>
</protein>
<evidence type="ECO:0000256" key="3">
    <source>
        <dbReference type="ARBA" id="ARBA00005469"/>
    </source>
</evidence>
<dbReference type="Proteomes" id="UP001497497">
    <property type="component" value="Unassembled WGS sequence"/>
</dbReference>
<dbReference type="GO" id="GO:1990825">
    <property type="term" value="F:sequence-specific mRNA binding"/>
    <property type="evidence" value="ECO:0007669"/>
    <property type="project" value="TreeGrafter"/>
</dbReference>
<dbReference type="GO" id="GO:0005634">
    <property type="term" value="C:nucleus"/>
    <property type="evidence" value="ECO:0007669"/>
    <property type="project" value="UniProtKB-SubCell"/>
</dbReference>
<name>A0AAV2H5R3_LYMST</name>
<dbReference type="PANTHER" id="PTHR16135">
    <property type="entry name" value="REPRESSOR OF YIELD OF DENV PROTEIN"/>
    <property type="match status" value="1"/>
</dbReference>
<evidence type="ECO:0000256" key="4">
    <source>
        <dbReference type="ARBA" id="ARBA00022490"/>
    </source>
</evidence>